<accession>A0A939FUI1</accession>
<dbReference type="RefSeq" id="WP_086572482.1">
    <property type="nucleotide sequence ID" value="NZ_JAFMOF010000004.1"/>
</dbReference>
<name>A0A939FUI1_9ACTN</name>
<evidence type="ECO:0000313" key="2">
    <source>
        <dbReference type="EMBL" id="MBO0656227.1"/>
    </source>
</evidence>
<comment type="caution">
    <text evidence="2">The sequence shown here is derived from an EMBL/GenBank/DDBJ whole genome shotgun (WGS) entry which is preliminary data.</text>
</comment>
<dbReference type="EMBL" id="JAFMOF010000004">
    <property type="protein sequence ID" value="MBO0656227.1"/>
    <property type="molecule type" value="Genomic_DNA"/>
</dbReference>
<reference evidence="2" key="1">
    <citation type="submission" date="2021-03" db="EMBL/GenBank/DDBJ databases">
        <title>Streptomyces strains.</title>
        <authorList>
            <person name="Lund M.B."/>
            <person name="Toerring T."/>
        </authorList>
    </citation>
    <scope>NUCLEOTIDE SEQUENCE</scope>
    <source>
        <strain evidence="2">JCM 4242</strain>
    </source>
</reference>
<evidence type="ECO:0000313" key="3">
    <source>
        <dbReference type="Proteomes" id="UP000664781"/>
    </source>
</evidence>
<gene>
    <name evidence="2" type="ORF">J1792_26685</name>
</gene>
<organism evidence="2 3">
    <name type="scientific">Streptomyces triculaminicus</name>
    <dbReference type="NCBI Taxonomy" id="2816232"/>
    <lineage>
        <taxon>Bacteria</taxon>
        <taxon>Bacillati</taxon>
        <taxon>Actinomycetota</taxon>
        <taxon>Actinomycetes</taxon>
        <taxon>Kitasatosporales</taxon>
        <taxon>Streptomycetaceae</taxon>
        <taxon>Streptomyces</taxon>
    </lineage>
</organism>
<protein>
    <submittedName>
        <fullName evidence="2">PIG-L family deacetylase</fullName>
    </submittedName>
</protein>
<dbReference type="Proteomes" id="UP000664781">
    <property type="component" value="Unassembled WGS sequence"/>
</dbReference>
<dbReference type="Gene3D" id="3.40.50.10320">
    <property type="entry name" value="LmbE-like"/>
    <property type="match status" value="1"/>
</dbReference>
<proteinExistence type="predicted"/>
<keyword evidence="1" id="KW-0862">Zinc</keyword>
<evidence type="ECO:0000256" key="1">
    <source>
        <dbReference type="ARBA" id="ARBA00022833"/>
    </source>
</evidence>
<dbReference type="Pfam" id="PF02585">
    <property type="entry name" value="PIG-L"/>
    <property type="match status" value="1"/>
</dbReference>
<sequence length="199" mass="21555">MDDLLRTAVVLPATDRRPPHSVLVIGSHPADIALHAGGTLARWVERGTRATYCVLTGPDGEDGTPAEFRRAGQRLAAKLCGVTDVRFLGRGELAAVVQDSRPGRVLAPGTDPLEEWAELEAVPELWLTDAPEPNQYVDVTAVLERKLDALRSDAAWAASGADPEERLRERLAAHARAGGLPQGRLAEAFQVLRPVRRRP</sequence>
<dbReference type="GO" id="GO:0016137">
    <property type="term" value="P:glycoside metabolic process"/>
    <property type="evidence" value="ECO:0007669"/>
    <property type="project" value="UniProtKB-ARBA"/>
</dbReference>
<dbReference type="InterPro" id="IPR003737">
    <property type="entry name" value="GlcNAc_PI_deacetylase-related"/>
</dbReference>
<dbReference type="AlphaFoldDB" id="A0A939FUI1"/>
<keyword evidence="3" id="KW-1185">Reference proteome</keyword>
<dbReference type="InterPro" id="IPR024078">
    <property type="entry name" value="LmbE-like_dom_sf"/>
</dbReference>
<dbReference type="SUPFAM" id="SSF102588">
    <property type="entry name" value="LmbE-like"/>
    <property type="match status" value="1"/>
</dbReference>